<accession>A0A4Z2F9C9</accession>
<keyword evidence="2" id="KW-1185">Reference proteome</keyword>
<protein>
    <submittedName>
        <fullName evidence="1">Uncharacterized protein</fullName>
    </submittedName>
</protein>
<organism evidence="1 2">
    <name type="scientific">Liparis tanakae</name>
    <name type="common">Tanaka's snailfish</name>
    <dbReference type="NCBI Taxonomy" id="230148"/>
    <lineage>
        <taxon>Eukaryota</taxon>
        <taxon>Metazoa</taxon>
        <taxon>Chordata</taxon>
        <taxon>Craniata</taxon>
        <taxon>Vertebrata</taxon>
        <taxon>Euteleostomi</taxon>
        <taxon>Actinopterygii</taxon>
        <taxon>Neopterygii</taxon>
        <taxon>Teleostei</taxon>
        <taxon>Neoteleostei</taxon>
        <taxon>Acanthomorphata</taxon>
        <taxon>Eupercaria</taxon>
        <taxon>Perciformes</taxon>
        <taxon>Cottioidei</taxon>
        <taxon>Cottales</taxon>
        <taxon>Liparidae</taxon>
        <taxon>Liparis</taxon>
    </lineage>
</organism>
<dbReference type="Proteomes" id="UP000314294">
    <property type="component" value="Unassembled WGS sequence"/>
</dbReference>
<comment type="caution">
    <text evidence="1">The sequence shown here is derived from an EMBL/GenBank/DDBJ whole genome shotgun (WGS) entry which is preliminary data.</text>
</comment>
<gene>
    <name evidence="1" type="ORF">EYF80_052007</name>
</gene>
<evidence type="ECO:0000313" key="1">
    <source>
        <dbReference type="EMBL" id="TNN37836.1"/>
    </source>
</evidence>
<dbReference type="EMBL" id="SRLO01001436">
    <property type="protein sequence ID" value="TNN37836.1"/>
    <property type="molecule type" value="Genomic_DNA"/>
</dbReference>
<dbReference type="AlphaFoldDB" id="A0A4Z2F9C9"/>
<sequence length="168" mass="18422">MYAAYGVSCLAPRRAFMARVNVKERELQSLPDVCPHLPSFDLPLWDSTGAVLGQAQGQHSEEDVEGVGRAVELGVSRGVEGRGGAAAAGLVQQSQGRLAQRAHARHAEPGYDMQNMRQHIKFEHLLSRRVETAAVLGSHSRLRLRQQWTCIRTCSSATPPCCVTLDYD</sequence>
<proteinExistence type="predicted"/>
<evidence type="ECO:0000313" key="2">
    <source>
        <dbReference type="Proteomes" id="UP000314294"/>
    </source>
</evidence>
<name>A0A4Z2F9C9_9TELE</name>
<reference evidence="1 2" key="1">
    <citation type="submission" date="2019-03" db="EMBL/GenBank/DDBJ databases">
        <title>First draft genome of Liparis tanakae, snailfish: a comprehensive survey of snailfish specific genes.</title>
        <authorList>
            <person name="Kim W."/>
            <person name="Song I."/>
            <person name="Jeong J.-H."/>
            <person name="Kim D."/>
            <person name="Kim S."/>
            <person name="Ryu S."/>
            <person name="Song J.Y."/>
            <person name="Lee S.K."/>
        </authorList>
    </citation>
    <scope>NUCLEOTIDE SEQUENCE [LARGE SCALE GENOMIC DNA]</scope>
    <source>
        <tissue evidence="1">Muscle</tissue>
    </source>
</reference>